<accession>A0A2S5JMK2</accession>
<evidence type="ECO:0000313" key="2">
    <source>
        <dbReference type="EMBL" id="PPB82719.1"/>
    </source>
</evidence>
<reference evidence="2 3" key="1">
    <citation type="submission" date="2018-01" db="EMBL/GenBank/DDBJ databases">
        <title>Genomic Encyclopedia of Archaeal and Bacterial Type Strains, Phase II (KMG-II): from individual species to whole genera.</title>
        <authorList>
            <person name="Goeker M."/>
        </authorList>
    </citation>
    <scope>NUCLEOTIDE SEQUENCE [LARGE SCALE GENOMIC DNA]</scope>
    <source>
        <strain evidence="2 3">DSM 12048</strain>
    </source>
</reference>
<comment type="caution">
    <text evidence="2">The sequence shown here is derived from an EMBL/GenBank/DDBJ whole genome shotgun (WGS) entry which is preliminary data.</text>
</comment>
<keyword evidence="1" id="KW-0175">Coiled coil</keyword>
<evidence type="ECO:0000313" key="3">
    <source>
        <dbReference type="Proteomes" id="UP000239736"/>
    </source>
</evidence>
<dbReference type="EMBL" id="PRDS01000001">
    <property type="protein sequence ID" value="PPB82719.1"/>
    <property type="molecule type" value="Genomic_DNA"/>
</dbReference>
<sequence length="91" mass="10231">MRQNDLKRLREHRYELRALPDTLTQPGVTLHATPIAEATLDDLAITIMDLDAEVNALTERLRALRRLYELAREGGARGRDLALKAAARGLK</sequence>
<keyword evidence="3" id="KW-1185">Reference proteome</keyword>
<proteinExistence type="predicted"/>
<dbReference type="Proteomes" id="UP000239736">
    <property type="component" value="Unassembled WGS sequence"/>
</dbReference>
<gene>
    <name evidence="2" type="ORF">LV82_00659</name>
</gene>
<protein>
    <submittedName>
        <fullName evidence="2">Uncharacterized protein</fullName>
    </submittedName>
</protein>
<dbReference type="RefSeq" id="WP_104069233.1">
    <property type="nucleotide sequence ID" value="NZ_PRDS01000001.1"/>
</dbReference>
<evidence type="ECO:0000256" key="1">
    <source>
        <dbReference type="SAM" id="Coils"/>
    </source>
</evidence>
<organism evidence="2 3">
    <name type="scientific">Albidovulum inexpectatum</name>
    <dbReference type="NCBI Taxonomy" id="196587"/>
    <lineage>
        <taxon>Bacteria</taxon>
        <taxon>Pseudomonadati</taxon>
        <taxon>Pseudomonadota</taxon>
        <taxon>Alphaproteobacteria</taxon>
        <taxon>Rhodobacterales</taxon>
        <taxon>Paracoccaceae</taxon>
        <taxon>Albidovulum</taxon>
    </lineage>
</organism>
<dbReference type="AlphaFoldDB" id="A0A2S5JMK2"/>
<feature type="coiled-coil region" evidence="1">
    <location>
        <begin position="40"/>
        <end position="74"/>
    </location>
</feature>
<name>A0A2S5JMK2_9RHOB</name>